<feature type="compositionally biased region" description="Basic and acidic residues" evidence="1">
    <location>
        <begin position="55"/>
        <end position="69"/>
    </location>
</feature>
<feature type="compositionally biased region" description="Polar residues" evidence="1">
    <location>
        <begin position="14"/>
        <end position="24"/>
    </location>
</feature>
<feature type="compositionally biased region" description="Basic and acidic residues" evidence="1">
    <location>
        <begin position="27"/>
        <end position="38"/>
    </location>
</feature>
<feature type="region of interest" description="Disordered" evidence="1">
    <location>
        <begin position="1"/>
        <end position="104"/>
    </location>
</feature>
<evidence type="ECO:0000313" key="2">
    <source>
        <dbReference type="EMBL" id="CAD7207565.1"/>
    </source>
</evidence>
<feature type="compositionally biased region" description="Basic residues" evidence="1">
    <location>
        <begin position="1"/>
        <end position="10"/>
    </location>
</feature>
<sequence length="104" mass="11955">MFVSRGRRRPREVPQSQEEQTLDSSSEETHTSRDDPRPSEGPMEDTQEPDSDVQDINRSETIPKDELVVEVRNQTIYEDTEHDSDRLTGEEAIPKARYGHAACR</sequence>
<dbReference type="EMBL" id="OA607623">
    <property type="protein sequence ID" value="CAD7207565.1"/>
    <property type="molecule type" value="Genomic_DNA"/>
</dbReference>
<evidence type="ECO:0000256" key="1">
    <source>
        <dbReference type="SAM" id="MobiDB-lite"/>
    </source>
</evidence>
<accession>A0A7R8W207</accession>
<organism evidence="2">
    <name type="scientific">Timema douglasi</name>
    <name type="common">Walking stick</name>
    <dbReference type="NCBI Taxonomy" id="61478"/>
    <lineage>
        <taxon>Eukaryota</taxon>
        <taxon>Metazoa</taxon>
        <taxon>Ecdysozoa</taxon>
        <taxon>Arthropoda</taxon>
        <taxon>Hexapoda</taxon>
        <taxon>Insecta</taxon>
        <taxon>Pterygota</taxon>
        <taxon>Neoptera</taxon>
        <taxon>Polyneoptera</taxon>
        <taxon>Phasmatodea</taxon>
        <taxon>Timematodea</taxon>
        <taxon>Timematoidea</taxon>
        <taxon>Timematidae</taxon>
        <taxon>Timema</taxon>
    </lineage>
</organism>
<dbReference type="AlphaFoldDB" id="A0A7R8W207"/>
<feature type="compositionally biased region" description="Acidic residues" evidence="1">
    <location>
        <begin position="42"/>
        <end position="53"/>
    </location>
</feature>
<reference evidence="2" key="1">
    <citation type="submission" date="2020-11" db="EMBL/GenBank/DDBJ databases">
        <authorList>
            <person name="Tran Van P."/>
        </authorList>
    </citation>
    <scope>NUCLEOTIDE SEQUENCE</scope>
</reference>
<proteinExistence type="predicted"/>
<name>A0A7R8W207_TIMDO</name>
<protein>
    <submittedName>
        <fullName evidence="2">Uncharacterized protein</fullName>
    </submittedName>
</protein>
<feature type="compositionally biased region" description="Basic and acidic residues" evidence="1">
    <location>
        <begin position="83"/>
        <end position="94"/>
    </location>
</feature>
<gene>
    <name evidence="2" type="ORF">TDIB3V08_LOCUS13713</name>
</gene>